<feature type="compositionally biased region" description="Low complexity" evidence="1">
    <location>
        <begin position="44"/>
        <end position="65"/>
    </location>
</feature>
<name>A0A699WLK5_TANCI</name>
<gene>
    <name evidence="2" type="ORF">Tci_919708</name>
</gene>
<evidence type="ECO:0000313" key="2">
    <source>
        <dbReference type="EMBL" id="GFD47739.1"/>
    </source>
</evidence>
<accession>A0A699WLK5</accession>
<organism evidence="2">
    <name type="scientific">Tanacetum cinerariifolium</name>
    <name type="common">Dalmatian daisy</name>
    <name type="synonym">Chrysanthemum cinerariifolium</name>
    <dbReference type="NCBI Taxonomy" id="118510"/>
    <lineage>
        <taxon>Eukaryota</taxon>
        <taxon>Viridiplantae</taxon>
        <taxon>Streptophyta</taxon>
        <taxon>Embryophyta</taxon>
        <taxon>Tracheophyta</taxon>
        <taxon>Spermatophyta</taxon>
        <taxon>Magnoliopsida</taxon>
        <taxon>eudicotyledons</taxon>
        <taxon>Gunneridae</taxon>
        <taxon>Pentapetalae</taxon>
        <taxon>asterids</taxon>
        <taxon>campanulids</taxon>
        <taxon>Asterales</taxon>
        <taxon>Asteraceae</taxon>
        <taxon>Asteroideae</taxon>
        <taxon>Anthemideae</taxon>
        <taxon>Anthemidinae</taxon>
        <taxon>Tanacetum</taxon>
    </lineage>
</organism>
<dbReference type="AlphaFoldDB" id="A0A699WLK5"/>
<evidence type="ECO:0000256" key="1">
    <source>
        <dbReference type="SAM" id="MobiDB-lite"/>
    </source>
</evidence>
<feature type="non-terminal residue" evidence="2">
    <location>
        <position position="100"/>
    </location>
</feature>
<proteinExistence type="predicted"/>
<reference evidence="2" key="1">
    <citation type="journal article" date="2019" name="Sci. Rep.">
        <title>Draft genome of Tanacetum cinerariifolium, the natural source of mosquito coil.</title>
        <authorList>
            <person name="Yamashiro T."/>
            <person name="Shiraishi A."/>
            <person name="Satake H."/>
            <person name="Nakayama K."/>
        </authorList>
    </citation>
    <scope>NUCLEOTIDE SEQUENCE</scope>
</reference>
<dbReference type="EMBL" id="BKCJ011706832">
    <property type="protein sequence ID" value="GFD47739.1"/>
    <property type="molecule type" value="Genomic_DNA"/>
</dbReference>
<comment type="caution">
    <text evidence="2">The sequence shown here is derived from an EMBL/GenBank/DDBJ whole genome shotgun (WGS) entry which is preliminary data.</text>
</comment>
<sequence length="100" mass="10245">RAAGLRADLLSAPPHRADQPARCAVCRYFQAVRCRPGGRGPPGQAGRTAARLGRPAALRGTGAPAPEGLPRPEFVWAGSQPGGAAHRRYRVAAGAAIGEG</sequence>
<protein>
    <submittedName>
        <fullName evidence="2">Uncharacterized protein</fullName>
    </submittedName>
</protein>
<feature type="region of interest" description="Disordered" evidence="1">
    <location>
        <begin position="36"/>
        <end position="71"/>
    </location>
</feature>
<feature type="non-terminal residue" evidence="2">
    <location>
        <position position="1"/>
    </location>
</feature>